<dbReference type="Proteomes" id="UP000033400">
    <property type="component" value="Unassembled WGS sequence"/>
</dbReference>
<protein>
    <submittedName>
        <fullName evidence="2">Transposase</fullName>
    </submittedName>
</protein>
<dbReference type="Pfam" id="PF13565">
    <property type="entry name" value="HTH_32"/>
    <property type="match status" value="1"/>
</dbReference>
<comment type="caution">
    <text evidence="2">The sequence shown here is derived from an EMBL/GenBank/DDBJ whole genome shotgun (WGS) entry which is preliminary data.</text>
</comment>
<evidence type="ECO:0000313" key="3">
    <source>
        <dbReference type="Proteomes" id="UP000033400"/>
    </source>
</evidence>
<dbReference type="GO" id="GO:0015074">
    <property type="term" value="P:DNA integration"/>
    <property type="evidence" value="ECO:0007669"/>
    <property type="project" value="InterPro"/>
</dbReference>
<dbReference type="PANTHER" id="PTHR35004">
    <property type="entry name" value="TRANSPOSASE RV3428C-RELATED"/>
    <property type="match status" value="1"/>
</dbReference>
<dbReference type="InterPro" id="IPR036397">
    <property type="entry name" value="RNaseH_sf"/>
</dbReference>
<dbReference type="PATRIC" id="fig|294.133.peg.262"/>
<accession>A0A0F4UKT4</accession>
<dbReference type="EMBL" id="LACH01000103">
    <property type="protein sequence ID" value="KJZ57373.1"/>
    <property type="molecule type" value="Genomic_DNA"/>
</dbReference>
<dbReference type="SUPFAM" id="SSF46689">
    <property type="entry name" value="Homeodomain-like"/>
    <property type="match status" value="1"/>
</dbReference>
<gene>
    <name evidence="2" type="ORF">VD17_30460</name>
</gene>
<dbReference type="PANTHER" id="PTHR35004:SF6">
    <property type="entry name" value="TRANSPOSASE"/>
    <property type="match status" value="1"/>
</dbReference>
<dbReference type="RefSeq" id="WP_046057073.1">
    <property type="nucleotide sequence ID" value="NZ_LACH01000103.1"/>
</dbReference>
<dbReference type="AlphaFoldDB" id="A0A0F4UKT4"/>
<dbReference type="Gene3D" id="3.30.420.10">
    <property type="entry name" value="Ribonuclease H-like superfamily/Ribonuclease H"/>
    <property type="match status" value="1"/>
</dbReference>
<evidence type="ECO:0000259" key="1">
    <source>
        <dbReference type="PROSITE" id="PS50994"/>
    </source>
</evidence>
<dbReference type="PROSITE" id="PS50994">
    <property type="entry name" value="INTEGRASE"/>
    <property type="match status" value="1"/>
</dbReference>
<dbReference type="InterPro" id="IPR012337">
    <property type="entry name" value="RNaseH-like_sf"/>
</dbReference>
<dbReference type="Pfam" id="PF13683">
    <property type="entry name" value="rve_3"/>
    <property type="match status" value="1"/>
</dbReference>
<dbReference type="InterPro" id="IPR009057">
    <property type="entry name" value="Homeodomain-like_sf"/>
</dbReference>
<dbReference type="InterPro" id="IPR001584">
    <property type="entry name" value="Integrase_cat-core"/>
</dbReference>
<name>A0A0F4UKT4_PSEFL</name>
<dbReference type="OrthoDB" id="9774685at2"/>
<dbReference type="GO" id="GO:0003676">
    <property type="term" value="F:nucleic acid binding"/>
    <property type="evidence" value="ECO:0007669"/>
    <property type="project" value="InterPro"/>
</dbReference>
<proteinExistence type="predicted"/>
<reference evidence="2 3" key="1">
    <citation type="submission" date="2015-03" db="EMBL/GenBank/DDBJ databases">
        <title>Comparative genomics of Pseudomonas insights into diversity of traits involved in vanlence and defense.</title>
        <authorList>
            <person name="Qin Y."/>
        </authorList>
    </citation>
    <scope>NUCLEOTIDE SEQUENCE [LARGE SCALE GENOMIC DNA]</scope>
    <source>
        <strain evidence="2 3">H24</strain>
    </source>
</reference>
<dbReference type="InterPro" id="IPR036388">
    <property type="entry name" value="WH-like_DNA-bd_sf"/>
</dbReference>
<feature type="domain" description="Integrase catalytic" evidence="1">
    <location>
        <begin position="139"/>
        <end position="306"/>
    </location>
</feature>
<dbReference type="SUPFAM" id="SSF53098">
    <property type="entry name" value="Ribonuclease H-like"/>
    <property type="match status" value="1"/>
</dbReference>
<evidence type="ECO:0000313" key="2">
    <source>
        <dbReference type="EMBL" id="KJZ57373.1"/>
    </source>
</evidence>
<organism evidence="2 3">
    <name type="scientific">Pseudomonas fluorescens</name>
    <dbReference type="NCBI Taxonomy" id="294"/>
    <lineage>
        <taxon>Bacteria</taxon>
        <taxon>Pseudomonadati</taxon>
        <taxon>Pseudomonadota</taxon>
        <taxon>Gammaproteobacteria</taxon>
        <taxon>Pseudomonadales</taxon>
        <taxon>Pseudomonadaceae</taxon>
        <taxon>Pseudomonas</taxon>
    </lineage>
</organism>
<sequence>MPWNRESPMDQRVKLIHDWLSGSYSKSQLSRRYGVSRPTVDKWLDRYATCGVDGLKERSRKPLSCPHQTRDEIIATLLAKKSEHPDRGPKQLIQRLRNAQPQIAWPAASTAGEWLKKAGLVIPRRLRQPRPHGPVHLRQADEPNQTWCADFKGQFRTQDGHWCYPLTITDHASRYLLACRALPSTHGEPTRQGFEWAFREFGMPDVIRTDNGAPFASTGLARLSRLSVWFIRHGVHPETIKPGRPDQNGRHERMHRTLKAAVLRPPAENLLRQQLAFEDFVQDFNHARPHTALEMKTPADIYRPSLRPYPGYLPAVEYGADVEVRRVRKNGEIKWQGALIFLGEALIDEHVALKEVADGVWELYLCSFPLGRLERGAKRVSSLLNV</sequence>
<dbReference type="Gene3D" id="1.10.10.10">
    <property type="entry name" value="Winged helix-like DNA-binding domain superfamily/Winged helix DNA-binding domain"/>
    <property type="match status" value="1"/>
</dbReference>